<dbReference type="Pfam" id="PF12833">
    <property type="entry name" value="HTH_18"/>
    <property type="match status" value="1"/>
</dbReference>
<evidence type="ECO:0000259" key="4">
    <source>
        <dbReference type="PROSITE" id="PS01124"/>
    </source>
</evidence>
<organism evidence="5 6">
    <name type="scientific">Kushneria avicenniae</name>
    <dbReference type="NCBI Taxonomy" id="402385"/>
    <lineage>
        <taxon>Bacteria</taxon>
        <taxon>Pseudomonadati</taxon>
        <taxon>Pseudomonadota</taxon>
        <taxon>Gammaproteobacteria</taxon>
        <taxon>Oceanospirillales</taxon>
        <taxon>Halomonadaceae</taxon>
        <taxon>Kushneria</taxon>
    </lineage>
</organism>
<keyword evidence="1" id="KW-0805">Transcription regulation</keyword>
<gene>
    <name evidence="5" type="ORF">SAMN05421848_1725</name>
</gene>
<dbReference type="PANTHER" id="PTHR46796:SF2">
    <property type="entry name" value="TRANSCRIPTIONAL REGULATORY PROTEIN"/>
    <property type="match status" value="1"/>
</dbReference>
<dbReference type="SMART" id="SM00342">
    <property type="entry name" value="HTH_ARAC"/>
    <property type="match status" value="1"/>
</dbReference>
<dbReference type="SUPFAM" id="SSF46689">
    <property type="entry name" value="Homeodomain-like"/>
    <property type="match status" value="2"/>
</dbReference>
<dbReference type="EMBL" id="FOLY01000003">
    <property type="protein sequence ID" value="SFC51224.1"/>
    <property type="molecule type" value="Genomic_DNA"/>
</dbReference>
<name>A0A1I1JRN4_9GAMM</name>
<protein>
    <submittedName>
        <fullName evidence="5">Transcriptional regulator, AraC family</fullName>
    </submittedName>
</protein>
<keyword evidence="3" id="KW-0804">Transcription</keyword>
<sequence>MNSAFEFQFSSSRHVPTLKVLSASISDFRYDRHAHTEYAFGVTLAGRQDFFSAGAYHRNPPGSVIFFNPEQPHDGESGGDHRLDYVMTYVSPDTLAPMFAAAAGDEQAGSLSSPQTLITDPVLRDTILALSRLVQGGIGSRIDQEHLLGRIATRMTQRAGRYQTVSPAASRPDRLLMRACDYIRAHLDQELSLERISAAANLSRYHFLRLFRAQFGMTPHQYVISCRIDAARGALEAGATPGDVALRYGFADHSHFNRRFKRIHGVTPFQYQQSLAH</sequence>
<evidence type="ECO:0000256" key="1">
    <source>
        <dbReference type="ARBA" id="ARBA00023015"/>
    </source>
</evidence>
<reference evidence="6" key="1">
    <citation type="submission" date="2016-10" db="EMBL/GenBank/DDBJ databases">
        <authorList>
            <person name="Varghese N."/>
            <person name="Submissions S."/>
        </authorList>
    </citation>
    <scope>NUCLEOTIDE SEQUENCE [LARGE SCALE GENOMIC DNA]</scope>
    <source>
        <strain evidence="6">DSM 23439</strain>
    </source>
</reference>
<dbReference type="PANTHER" id="PTHR46796">
    <property type="entry name" value="HTH-TYPE TRANSCRIPTIONAL ACTIVATOR RHAS-RELATED"/>
    <property type="match status" value="1"/>
</dbReference>
<dbReference type="InterPro" id="IPR018060">
    <property type="entry name" value="HTH_AraC"/>
</dbReference>
<feature type="domain" description="HTH araC/xylS-type" evidence="4">
    <location>
        <begin position="177"/>
        <end position="274"/>
    </location>
</feature>
<dbReference type="RefSeq" id="WP_090132931.1">
    <property type="nucleotide sequence ID" value="NZ_FOLY01000003.1"/>
</dbReference>
<dbReference type="STRING" id="402385.SAMN05421848_1725"/>
<dbReference type="PROSITE" id="PS01124">
    <property type="entry name" value="HTH_ARAC_FAMILY_2"/>
    <property type="match status" value="1"/>
</dbReference>
<dbReference type="InterPro" id="IPR037923">
    <property type="entry name" value="HTH-like"/>
</dbReference>
<dbReference type="GO" id="GO:0043565">
    <property type="term" value="F:sequence-specific DNA binding"/>
    <property type="evidence" value="ECO:0007669"/>
    <property type="project" value="InterPro"/>
</dbReference>
<keyword evidence="2" id="KW-0238">DNA-binding</keyword>
<dbReference type="Gene3D" id="1.10.10.60">
    <property type="entry name" value="Homeodomain-like"/>
    <property type="match status" value="2"/>
</dbReference>
<dbReference type="InterPro" id="IPR009057">
    <property type="entry name" value="Homeodomain-like_sf"/>
</dbReference>
<keyword evidence="6" id="KW-1185">Reference proteome</keyword>
<proteinExistence type="predicted"/>
<evidence type="ECO:0000313" key="5">
    <source>
        <dbReference type="EMBL" id="SFC51224.1"/>
    </source>
</evidence>
<accession>A0A1I1JRN4</accession>
<dbReference type="OrthoDB" id="9809338at2"/>
<evidence type="ECO:0000313" key="6">
    <source>
        <dbReference type="Proteomes" id="UP000199046"/>
    </source>
</evidence>
<dbReference type="AlphaFoldDB" id="A0A1I1JRN4"/>
<dbReference type="InterPro" id="IPR050204">
    <property type="entry name" value="AraC_XylS_family_regulators"/>
</dbReference>
<dbReference type="SUPFAM" id="SSF51215">
    <property type="entry name" value="Regulatory protein AraC"/>
    <property type="match status" value="1"/>
</dbReference>
<evidence type="ECO:0000256" key="3">
    <source>
        <dbReference type="ARBA" id="ARBA00023163"/>
    </source>
</evidence>
<dbReference type="InterPro" id="IPR003313">
    <property type="entry name" value="AraC-bd"/>
</dbReference>
<evidence type="ECO:0000256" key="2">
    <source>
        <dbReference type="ARBA" id="ARBA00023125"/>
    </source>
</evidence>
<dbReference type="Proteomes" id="UP000199046">
    <property type="component" value="Unassembled WGS sequence"/>
</dbReference>
<dbReference type="GO" id="GO:0003700">
    <property type="term" value="F:DNA-binding transcription factor activity"/>
    <property type="evidence" value="ECO:0007669"/>
    <property type="project" value="InterPro"/>
</dbReference>
<dbReference type="Pfam" id="PF02311">
    <property type="entry name" value="AraC_binding"/>
    <property type="match status" value="1"/>
</dbReference>